<dbReference type="Pfam" id="PF00990">
    <property type="entry name" value="GGDEF"/>
    <property type="match status" value="1"/>
</dbReference>
<feature type="transmembrane region" description="Helical" evidence="1">
    <location>
        <begin position="34"/>
        <end position="53"/>
    </location>
</feature>
<dbReference type="InterPro" id="IPR035919">
    <property type="entry name" value="EAL_sf"/>
</dbReference>
<dbReference type="Gene3D" id="3.20.20.450">
    <property type="entry name" value="EAL domain"/>
    <property type="match status" value="1"/>
</dbReference>
<dbReference type="Proteomes" id="UP001204151">
    <property type="component" value="Unassembled WGS sequence"/>
</dbReference>
<dbReference type="RefSeq" id="WP_258818713.1">
    <property type="nucleotide sequence ID" value="NZ_JANUGW010000018.1"/>
</dbReference>
<feature type="domain" description="EAL" evidence="3">
    <location>
        <begin position="645"/>
        <end position="899"/>
    </location>
</feature>
<dbReference type="PROSITE" id="PS50112">
    <property type="entry name" value="PAS"/>
    <property type="match status" value="1"/>
</dbReference>
<proteinExistence type="predicted"/>
<dbReference type="EMBL" id="JANUGW010000018">
    <property type="protein sequence ID" value="MCS0584151.1"/>
    <property type="molecule type" value="Genomic_DNA"/>
</dbReference>
<keyword evidence="6" id="KW-1185">Reference proteome</keyword>
<dbReference type="SUPFAM" id="SSF141868">
    <property type="entry name" value="EAL domain-like"/>
    <property type="match status" value="1"/>
</dbReference>
<dbReference type="Gene3D" id="3.30.450.20">
    <property type="entry name" value="PAS domain"/>
    <property type="match status" value="2"/>
</dbReference>
<dbReference type="SMART" id="SM00267">
    <property type="entry name" value="GGDEF"/>
    <property type="match status" value="1"/>
</dbReference>
<dbReference type="PANTHER" id="PTHR44757">
    <property type="entry name" value="DIGUANYLATE CYCLASE DGCP"/>
    <property type="match status" value="1"/>
</dbReference>
<dbReference type="InterPro" id="IPR029787">
    <property type="entry name" value="Nucleotide_cyclase"/>
</dbReference>
<dbReference type="NCBIfam" id="TIGR00254">
    <property type="entry name" value="GGDEF"/>
    <property type="match status" value="1"/>
</dbReference>
<evidence type="ECO:0000256" key="1">
    <source>
        <dbReference type="SAM" id="Phobius"/>
    </source>
</evidence>
<dbReference type="Pfam" id="PF08448">
    <property type="entry name" value="PAS_4"/>
    <property type="match status" value="1"/>
</dbReference>
<gene>
    <name evidence="5" type="ORF">NX784_21360</name>
</gene>
<feature type="domain" description="PAS" evidence="2">
    <location>
        <begin position="367"/>
        <end position="423"/>
    </location>
</feature>
<evidence type="ECO:0000259" key="4">
    <source>
        <dbReference type="PROSITE" id="PS50887"/>
    </source>
</evidence>
<dbReference type="Gene3D" id="3.30.70.270">
    <property type="match status" value="1"/>
</dbReference>
<dbReference type="Pfam" id="PF00563">
    <property type="entry name" value="EAL"/>
    <property type="match status" value="1"/>
</dbReference>
<keyword evidence="1" id="KW-0472">Membrane</keyword>
<evidence type="ECO:0000313" key="6">
    <source>
        <dbReference type="Proteomes" id="UP001204151"/>
    </source>
</evidence>
<dbReference type="InterPro" id="IPR052155">
    <property type="entry name" value="Biofilm_reg_signaling"/>
</dbReference>
<dbReference type="PROSITE" id="PS50883">
    <property type="entry name" value="EAL"/>
    <property type="match status" value="1"/>
</dbReference>
<dbReference type="SMART" id="SM00052">
    <property type="entry name" value="EAL"/>
    <property type="match status" value="1"/>
</dbReference>
<dbReference type="CDD" id="cd01949">
    <property type="entry name" value="GGDEF"/>
    <property type="match status" value="1"/>
</dbReference>
<dbReference type="SUPFAM" id="SSF55785">
    <property type="entry name" value="PYP-like sensor domain (PAS domain)"/>
    <property type="match status" value="1"/>
</dbReference>
<name>A0ABT1ZW56_9BURK</name>
<dbReference type="InterPro" id="IPR035965">
    <property type="entry name" value="PAS-like_dom_sf"/>
</dbReference>
<keyword evidence="1" id="KW-0812">Transmembrane</keyword>
<reference evidence="5 6" key="1">
    <citation type="submission" date="2022-08" db="EMBL/GenBank/DDBJ databases">
        <title>Reclassification of Massilia species as members of the genera Telluria, Duganella, Pseudoduganella, Mokoshia gen. nov. and Zemynaea gen. nov. using orthogonal and non-orthogonal genome-based approaches.</title>
        <authorList>
            <person name="Bowman J.P."/>
        </authorList>
    </citation>
    <scope>NUCLEOTIDE SEQUENCE [LARGE SCALE GENOMIC DNA]</scope>
    <source>
        <strain evidence="5 6">JCM 31316</strain>
    </source>
</reference>
<dbReference type="PANTHER" id="PTHR44757:SF2">
    <property type="entry name" value="BIOFILM ARCHITECTURE MAINTENANCE PROTEIN MBAA"/>
    <property type="match status" value="1"/>
</dbReference>
<dbReference type="SUPFAM" id="SSF55073">
    <property type="entry name" value="Nucleotide cyclase"/>
    <property type="match status" value="1"/>
</dbReference>
<dbReference type="PROSITE" id="PS50887">
    <property type="entry name" value="GGDEF"/>
    <property type="match status" value="1"/>
</dbReference>
<dbReference type="InterPro" id="IPR043128">
    <property type="entry name" value="Rev_trsase/Diguanyl_cyclase"/>
</dbReference>
<dbReference type="SMART" id="SM00091">
    <property type="entry name" value="PAS"/>
    <property type="match status" value="1"/>
</dbReference>
<evidence type="ECO:0000259" key="2">
    <source>
        <dbReference type="PROSITE" id="PS50112"/>
    </source>
</evidence>
<organism evidence="5 6">
    <name type="scientific">Massilia pinisoli</name>
    <dbReference type="NCBI Taxonomy" id="1772194"/>
    <lineage>
        <taxon>Bacteria</taxon>
        <taxon>Pseudomonadati</taxon>
        <taxon>Pseudomonadota</taxon>
        <taxon>Betaproteobacteria</taxon>
        <taxon>Burkholderiales</taxon>
        <taxon>Oxalobacteraceae</taxon>
        <taxon>Telluria group</taxon>
        <taxon>Massilia</taxon>
    </lineage>
</organism>
<protein>
    <submittedName>
        <fullName evidence="5">EAL domain-containing protein</fullName>
    </submittedName>
</protein>
<dbReference type="CDD" id="cd01948">
    <property type="entry name" value="EAL"/>
    <property type="match status" value="1"/>
</dbReference>
<accession>A0ABT1ZW56</accession>
<dbReference type="InterPro" id="IPR013656">
    <property type="entry name" value="PAS_4"/>
</dbReference>
<dbReference type="InterPro" id="IPR000160">
    <property type="entry name" value="GGDEF_dom"/>
</dbReference>
<sequence>MFRKLLTDLRARIAAARHASTGGPAFWKQHLWRLLAWPIGAVVMLGLAWLILFQQLHAERKQLELRTLQDARTLANGYAQQILREVDTVEQTARYVKYDWESRQGDVHLGFADEHGLFVDGARMLVSVVDAEGRVLTSTAPTTLSPAAAAYILPRVQRGIPVNFFVDEVPIDSRSGSRHRLLFAWELSDRDGKFADAVVVAVDPAYFTMSDAEAVFREDGLQALVGDDGRTRALRSEGTAGTVRQPGFVHAAPLRLSAGSMLVGDGAWFGDGRPRFVGWQHIDRRGVNAVVGLDYQAALAPWDAMRSAWISSALLGTTTVVLFTLLAMSNSLRLARRDNDLRVIRDTYRMATEASNEGFYMLRPEWDDDGAVKDFEVIDCNRRAAELVAREPRELIGKKVTELYEGEVLETRMQSLRRAMDTGYNEVTLGRPHDSFPAKWVTLKMFRYGDNLAVSARDVTEDRVHEEELLRRSNEDPLTRLPNRYWVEGHLRDAIARAERENKMFALLFIDLDGFKAINDTWGHAAGDELLCTAAHRLKEAVRPHDCVTRFGGDEFVIVLDNITDPFDAAQASERIQRAFRRSIRLSYGEYVVGASIGISLFPTDGKEPRELLQNADVAMYSAKTSDRGSYRFFDGKFHDQLKARLERIRELRHALAHDQFVMYYEPRVDLADGSITSFEALVRWVHPTRGVVSPAEFVPLVEETGLVLKLGDLVIDKVCAQLALWAKNGDKLVPVSINVSPRQFNDTDVAQTLRRALEAHGVDPSLIEVELTESSVMNETASVVSAIQAIRQTGIKVLLDDFGTGYSSLSQLYKLRFDGLKIDRAFIVQLGKTEGGIVIVRAIVTMARALAMRIVAEGVETMEQVDMLRALDCDEIQGYLISKAMPPAESQPVARNFVVMEA</sequence>
<dbReference type="InterPro" id="IPR000014">
    <property type="entry name" value="PAS"/>
</dbReference>
<evidence type="ECO:0000259" key="3">
    <source>
        <dbReference type="PROSITE" id="PS50883"/>
    </source>
</evidence>
<dbReference type="CDD" id="cd00130">
    <property type="entry name" value="PAS"/>
    <property type="match status" value="1"/>
</dbReference>
<dbReference type="InterPro" id="IPR001633">
    <property type="entry name" value="EAL_dom"/>
</dbReference>
<comment type="caution">
    <text evidence="5">The sequence shown here is derived from an EMBL/GenBank/DDBJ whole genome shotgun (WGS) entry which is preliminary data.</text>
</comment>
<evidence type="ECO:0000313" key="5">
    <source>
        <dbReference type="EMBL" id="MCS0584151.1"/>
    </source>
</evidence>
<feature type="domain" description="GGDEF" evidence="4">
    <location>
        <begin position="503"/>
        <end position="636"/>
    </location>
</feature>
<keyword evidence="1" id="KW-1133">Transmembrane helix</keyword>